<feature type="region of interest" description="Disordered" evidence="1">
    <location>
        <begin position="344"/>
        <end position="370"/>
    </location>
</feature>
<dbReference type="Proteomes" id="UP001212841">
    <property type="component" value="Unassembled WGS sequence"/>
</dbReference>
<dbReference type="EMBL" id="JADGJD010000146">
    <property type="protein sequence ID" value="KAJ3054294.1"/>
    <property type="molecule type" value="Genomic_DNA"/>
</dbReference>
<accession>A0AAD5X3A9</accession>
<comment type="caution">
    <text evidence="3">The sequence shown here is derived from an EMBL/GenBank/DDBJ whole genome shotgun (WGS) entry which is preliminary data.</text>
</comment>
<dbReference type="Pfam" id="PF25534">
    <property type="entry name" value="DUF7918"/>
    <property type="match status" value="1"/>
</dbReference>
<sequence>MLHLLKRIRCHVCVDGMELEEFKTETKGNDLRCFIAAEEGKEYVVTVRNNAYKLTDDDTLVADLYVDGLALNAAVIPFHQEIKLMGKRDVHGSMQPLSFGRLITKEADSSRPPHLPDLSTIAVVVRRVKIIGTAPNVHTYAPRFDKIESVDERTAKQSEVLRDRITSSPVLQFIPQNCSINSEKLAKEIEERSQKEVLEAYGTIPLPEIAKAADDEHLLQDVKQEGLRRSKRLRGKREGPQAEDKPDHPADVNMDDHNPESKDEQSHSPRKRPLMDVGSASDRSCSNSDSDTKPCPTNSSRPARKTRKLKPDFGTMIDLEADGGPVETQFPIEKKEAEVIDLFEDGDDDAGVPREEGIGASGEKQGYRMDEGGYFVPVAGGAN</sequence>
<gene>
    <name evidence="3" type="ORF">HK097_002176</name>
</gene>
<evidence type="ECO:0000259" key="2">
    <source>
        <dbReference type="Pfam" id="PF25534"/>
    </source>
</evidence>
<feature type="compositionally biased region" description="Basic and acidic residues" evidence="1">
    <location>
        <begin position="236"/>
        <end position="267"/>
    </location>
</feature>
<evidence type="ECO:0000313" key="4">
    <source>
        <dbReference type="Proteomes" id="UP001212841"/>
    </source>
</evidence>
<feature type="compositionally biased region" description="Low complexity" evidence="1">
    <location>
        <begin position="279"/>
        <end position="289"/>
    </location>
</feature>
<protein>
    <recommendedName>
        <fullName evidence="2">DUF7918 domain-containing protein</fullName>
    </recommendedName>
</protein>
<organism evidence="3 4">
    <name type="scientific">Rhizophlyctis rosea</name>
    <dbReference type="NCBI Taxonomy" id="64517"/>
    <lineage>
        <taxon>Eukaryota</taxon>
        <taxon>Fungi</taxon>
        <taxon>Fungi incertae sedis</taxon>
        <taxon>Chytridiomycota</taxon>
        <taxon>Chytridiomycota incertae sedis</taxon>
        <taxon>Chytridiomycetes</taxon>
        <taxon>Rhizophlyctidales</taxon>
        <taxon>Rhizophlyctidaceae</taxon>
        <taxon>Rhizophlyctis</taxon>
    </lineage>
</organism>
<dbReference type="InterPro" id="IPR057678">
    <property type="entry name" value="DUF7918"/>
</dbReference>
<evidence type="ECO:0000256" key="1">
    <source>
        <dbReference type="SAM" id="MobiDB-lite"/>
    </source>
</evidence>
<feature type="domain" description="DUF7918" evidence="2">
    <location>
        <begin position="8"/>
        <end position="158"/>
    </location>
</feature>
<reference evidence="3" key="1">
    <citation type="submission" date="2020-05" db="EMBL/GenBank/DDBJ databases">
        <title>Phylogenomic resolution of chytrid fungi.</title>
        <authorList>
            <person name="Stajich J.E."/>
            <person name="Amses K."/>
            <person name="Simmons R."/>
            <person name="Seto K."/>
            <person name="Myers J."/>
            <person name="Bonds A."/>
            <person name="Quandt C.A."/>
            <person name="Barry K."/>
            <person name="Liu P."/>
            <person name="Grigoriev I."/>
            <person name="Longcore J.E."/>
            <person name="James T.Y."/>
        </authorList>
    </citation>
    <scope>NUCLEOTIDE SEQUENCE</scope>
    <source>
        <strain evidence="3">JEL0318</strain>
    </source>
</reference>
<feature type="region of interest" description="Disordered" evidence="1">
    <location>
        <begin position="221"/>
        <end position="328"/>
    </location>
</feature>
<dbReference type="AlphaFoldDB" id="A0AAD5X3A9"/>
<name>A0AAD5X3A9_9FUNG</name>
<proteinExistence type="predicted"/>
<keyword evidence="4" id="KW-1185">Reference proteome</keyword>
<evidence type="ECO:0000313" key="3">
    <source>
        <dbReference type="EMBL" id="KAJ3054294.1"/>
    </source>
</evidence>